<dbReference type="PROSITE" id="PS50850">
    <property type="entry name" value="MFS"/>
    <property type="match status" value="1"/>
</dbReference>
<dbReference type="AlphaFoldDB" id="A0A6A5BUV9"/>
<feature type="transmembrane region" description="Helical" evidence="7">
    <location>
        <begin position="258"/>
        <end position="281"/>
    </location>
</feature>
<sequence length="596" mass="65691">MSHDDQKEEDFNTSSTPSTPRDQERLGLLANSITQEDQARILNVDISNDEDRKVFNQEHDEKNNKKGMKLSFSSSIEERMNYGSIQQHVDPFQQEGNEENGVPNGSTTTTHGKIITTITCDEAIEYMGVGKFQILLLFICGIAWMADASEIMILSFIMPAVSTAWNLSPVEEATIGGVVFAGMLIGALFWGFICDKFGRKLGIISIFTFCSIFGVLSAFCPNFWTLVAARLLVGFGVGGSHAPFSLFTEFLPAKSRGFFLLVIEVFWTVGTMATSLLALLFLGYPDIFGEWGWRYLVGVSSIPNFIMLLAVPFLPESPRLCVVKGNIEKAERIFKRVAWWNGKAMFAASLKKEDTTESGKKKSTGSFLDLFSKKMWFSSVLLFTLWFIGALGYYGVVVFTPIYFGGNSKDIKSGYISTIIVSAAELPGLLLSYSIINSFGRKKTTAIMFLACGLCLACLMIPIPEAYRWLPTMYAVGARMSIMGASCVLWVYTPEVFTTNVRSLGTGVASSSARVAAMITPYIATVLIRINSVIPIAIYSGSCLFAFVITHFLPYETAGKSLANDESEMVKVSKKVVVKKKQVESINSSMEAQVMI</sequence>
<dbReference type="InterPro" id="IPR036259">
    <property type="entry name" value="MFS_trans_sf"/>
</dbReference>
<dbReference type="Gene3D" id="1.20.1250.20">
    <property type="entry name" value="MFS general substrate transporter like domains"/>
    <property type="match status" value="1"/>
</dbReference>
<organism evidence="9 10">
    <name type="scientific">Naegleria fowleri</name>
    <name type="common">Brain eating amoeba</name>
    <dbReference type="NCBI Taxonomy" id="5763"/>
    <lineage>
        <taxon>Eukaryota</taxon>
        <taxon>Discoba</taxon>
        <taxon>Heterolobosea</taxon>
        <taxon>Tetramitia</taxon>
        <taxon>Eutetramitia</taxon>
        <taxon>Vahlkampfiidae</taxon>
        <taxon>Naegleria</taxon>
    </lineage>
</organism>
<evidence type="ECO:0000256" key="5">
    <source>
        <dbReference type="ARBA" id="ARBA00023136"/>
    </source>
</evidence>
<reference evidence="9 10" key="1">
    <citation type="journal article" date="2019" name="Sci. Rep.">
        <title>Nanopore sequencing improves the draft genome of the human pathogenic amoeba Naegleria fowleri.</title>
        <authorList>
            <person name="Liechti N."/>
            <person name="Schurch N."/>
            <person name="Bruggmann R."/>
            <person name="Wittwer M."/>
        </authorList>
    </citation>
    <scope>NUCLEOTIDE SEQUENCE [LARGE SCALE GENOMIC DNA]</scope>
    <source>
        <strain evidence="9 10">ATCC 30894</strain>
    </source>
</reference>
<evidence type="ECO:0000256" key="7">
    <source>
        <dbReference type="SAM" id="Phobius"/>
    </source>
</evidence>
<feature type="transmembrane region" description="Helical" evidence="7">
    <location>
        <begin position="536"/>
        <end position="555"/>
    </location>
</feature>
<evidence type="ECO:0000256" key="2">
    <source>
        <dbReference type="ARBA" id="ARBA00022448"/>
    </source>
</evidence>
<dbReference type="SUPFAM" id="SSF103473">
    <property type="entry name" value="MFS general substrate transporter"/>
    <property type="match status" value="1"/>
</dbReference>
<dbReference type="PANTHER" id="PTHR23511">
    <property type="entry name" value="SYNAPTIC VESICLE GLYCOPROTEIN 2"/>
    <property type="match status" value="1"/>
</dbReference>
<dbReference type="EMBL" id="VFQX01000030">
    <property type="protein sequence ID" value="KAF0978201.1"/>
    <property type="molecule type" value="Genomic_DNA"/>
</dbReference>
<dbReference type="Proteomes" id="UP000444721">
    <property type="component" value="Unassembled WGS sequence"/>
</dbReference>
<dbReference type="VEuPathDB" id="AmoebaDB:FDP41_002716"/>
<evidence type="ECO:0000313" key="10">
    <source>
        <dbReference type="Proteomes" id="UP000444721"/>
    </source>
</evidence>
<comment type="subcellular location">
    <subcellularLocation>
        <location evidence="1">Membrane</location>
        <topology evidence="1">Multi-pass membrane protein</topology>
    </subcellularLocation>
</comment>
<feature type="transmembrane region" description="Helical" evidence="7">
    <location>
        <begin position="293"/>
        <end position="314"/>
    </location>
</feature>
<dbReference type="VEuPathDB" id="AmoebaDB:NfTy_057090"/>
<feature type="domain" description="Major facilitator superfamily (MFS) profile" evidence="8">
    <location>
        <begin position="136"/>
        <end position="558"/>
    </location>
</feature>
<feature type="transmembrane region" description="Helical" evidence="7">
    <location>
        <begin position="380"/>
        <end position="403"/>
    </location>
</feature>
<feature type="transmembrane region" description="Helical" evidence="7">
    <location>
        <begin position="225"/>
        <end position="246"/>
    </location>
</feature>
<dbReference type="InterPro" id="IPR020846">
    <property type="entry name" value="MFS_dom"/>
</dbReference>
<name>A0A6A5BUV9_NAEFO</name>
<accession>A0A6A5BUV9</accession>
<keyword evidence="4 7" id="KW-1133">Transmembrane helix</keyword>
<evidence type="ECO:0000256" key="6">
    <source>
        <dbReference type="SAM" id="MobiDB-lite"/>
    </source>
</evidence>
<protein>
    <recommendedName>
        <fullName evidence="8">Major facilitator superfamily (MFS) profile domain-containing protein</fullName>
    </recommendedName>
</protein>
<gene>
    <name evidence="9" type="ORF">FDP41_002716</name>
</gene>
<dbReference type="InterPro" id="IPR005828">
    <property type="entry name" value="MFS_sugar_transport-like"/>
</dbReference>
<feature type="region of interest" description="Disordered" evidence="6">
    <location>
        <begin position="1"/>
        <end position="27"/>
    </location>
</feature>
<feature type="transmembrane region" description="Helical" evidence="7">
    <location>
        <begin position="415"/>
        <end position="433"/>
    </location>
</feature>
<keyword evidence="3 7" id="KW-0812">Transmembrane</keyword>
<feature type="transmembrane region" description="Helical" evidence="7">
    <location>
        <begin position="134"/>
        <end position="161"/>
    </location>
</feature>
<dbReference type="GO" id="GO:0016020">
    <property type="term" value="C:membrane"/>
    <property type="evidence" value="ECO:0007669"/>
    <property type="project" value="UniProtKB-SubCell"/>
</dbReference>
<keyword evidence="10" id="KW-1185">Reference proteome</keyword>
<proteinExistence type="predicted"/>
<dbReference type="OMA" id="WTMVVSS"/>
<evidence type="ECO:0000256" key="1">
    <source>
        <dbReference type="ARBA" id="ARBA00004141"/>
    </source>
</evidence>
<feature type="transmembrane region" description="Helical" evidence="7">
    <location>
        <begin position="173"/>
        <end position="194"/>
    </location>
</feature>
<keyword evidence="2" id="KW-0813">Transport</keyword>
<dbReference type="Pfam" id="PF00083">
    <property type="entry name" value="Sugar_tr"/>
    <property type="match status" value="1"/>
</dbReference>
<dbReference type="PANTHER" id="PTHR23511:SF5">
    <property type="entry name" value="MAJOR FACILITATOR-TYPE TRANSPORTER HXNZ-RELATED"/>
    <property type="match status" value="1"/>
</dbReference>
<dbReference type="GeneID" id="68109934"/>
<feature type="transmembrane region" description="Helical" evidence="7">
    <location>
        <begin position="469"/>
        <end position="492"/>
    </location>
</feature>
<feature type="transmembrane region" description="Helical" evidence="7">
    <location>
        <begin position="445"/>
        <end position="463"/>
    </location>
</feature>
<evidence type="ECO:0000256" key="3">
    <source>
        <dbReference type="ARBA" id="ARBA00022692"/>
    </source>
</evidence>
<dbReference type="RefSeq" id="XP_044562914.1">
    <property type="nucleotide sequence ID" value="XM_044705941.1"/>
</dbReference>
<evidence type="ECO:0000313" key="9">
    <source>
        <dbReference type="EMBL" id="KAF0978201.1"/>
    </source>
</evidence>
<feature type="compositionally biased region" description="Basic and acidic residues" evidence="6">
    <location>
        <begin position="1"/>
        <end position="10"/>
    </location>
</feature>
<dbReference type="OrthoDB" id="4139357at2759"/>
<evidence type="ECO:0000256" key="4">
    <source>
        <dbReference type="ARBA" id="ARBA00022989"/>
    </source>
</evidence>
<comment type="caution">
    <text evidence="9">The sequence shown here is derived from an EMBL/GenBank/DDBJ whole genome shotgun (WGS) entry which is preliminary data.</text>
</comment>
<feature type="transmembrane region" description="Helical" evidence="7">
    <location>
        <begin position="201"/>
        <end position="219"/>
    </location>
</feature>
<evidence type="ECO:0000259" key="8">
    <source>
        <dbReference type="PROSITE" id="PS50850"/>
    </source>
</evidence>
<keyword evidence="5 7" id="KW-0472">Membrane</keyword>
<dbReference type="VEuPathDB" id="AmoebaDB:NF0061780"/>
<dbReference type="GO" id="GO:0022857">
    <property type="term" value="F:transmembrane transporter activity"/>
    <property type="evidence" value="ECO:0007669"/>
    <property type="project" value="InterPro"/>
</dbReference>